<accession>A0AA41UC33</accession>
<sequence>MHTTTWHVDVFLFEQDGRTRAEAVLRTAAGTELRHEGIARKSPRDRDVPEIGDELATCRALSGLAHDLLEATLTDIESNAPA</sequence>
<gene>
    <name evidence="1" type="ORF">L1785_11945</name>
</gene>
<dbReference type="InterPro" id="IPR015057">
    <property type="entry name" value="Rv2632c-like"/>
</dbReference>
<organism evidence="1 2">
    <name type="scientific">Antribacter soli</name>
    <dbReference type="NCBI Taxonomy" id="2910976"/>
    <lineage>
        <taxon>Bacteria</taxon>
        <taxon>Bacillati</taxon>
        <taxon>Actinomycetota</taxon>
        <taxon>Actinomycetes</taxon>
        <taxon>Micrococcales</taxon>
        <taxon>Promicromonosporaceae</taxon>
        <taxon>Antribacter</taxon>
    </lineage>
</organism>
<protein>
    <submittedName>
        <fullName evidence="1">DUF1876 domain-containing protein</fullName>
    </submittedName>
</protein>
<keyword evidence="2" id="KW-1185">Reference proteome</keyword>
<proteinExistence type="predicted"/>
<evidence type="ECO:0000313" key="2">
    <source>
        <dbReference type="Proteomes" id="UP001165405"/>
    </source>
</evidence>
<name>A0AA41UC33_9MICO</name>
<dbReference type="SUPFAM" id="SSF143212">
    <property type="entry name" value="Rv2632c-like"/>
    <property type="match status" value="1"/>
</dbReference>
<dbReference type="Pfam" id="PF08962">
    <property type="entry name" value="Rv2632c-like"/>
    <property type="match status" value="1"/>
</dbReference>
<dbReference type="Gene3D" id="3.30.160.240">
    <property type="entry name" value="Rv1738"/>
    <property type="match status" value="1"/>
</dbReference>
<dbReference type="RefSeq" id="WP_236089491.1">
    <property type="nucleotide sequence ID" value="NZ_JAKGSG010000034.1"/>
</dbReference>
<comment type="caution">
    <text evidence="1">The sequence shown here is derived from an EMBL/GenBank/DDBJ whole genome shotgun (WGS) entry which is preliminary data.</text>
</comment>
<reference evidence="1" key="1">
    <citation type="submission" date="2022-01" db="EMBL/GenBank/DDBJ databases">
        <title>Antribacter sp. nov., isolated from Guizhou of China.</title>
        <authorList>
            <person name="Chengliang C."/>
            <person name="Ya Z."/>
        </authorList>
    </citation>
    <scope>NUCLEOTIDE SEQUENCE</scope>
    <source>
        <strain evidence="1">KLBMP 9083</strain>
    </source>
</reference>
<dbReference type="AlphaFoldDB" id="A0AA41UC33"/>
<dbReference type="InterPro" id="IPR038070">
    <property type="entry name" value="Rv2632c-like_sf"/>
</dbReference>
<dbReference type="EMBL" id="JAKGSG010000034">
    <property type="protein sequence ID" value="MCF4121694.1"/>
    <property type="molecule type" value="Genomic_DNA"/>
</dbReference>
<dbReference type="Proteomes" id="UP001165405">
    <property type="component" value="Unassembled WGS sequence"/>
</dbReference>
<evidence type="ECO:0000313" key="1">
    <source>
        <dbReference type="EMBL" id="MCF4121694.1"/>
    </source>
</evidence>